<dbReference type="KEGG" id="prz:GZH47_15295"/>
<accession>A0A6C0P9U0</accession>
<evidence type="ECO:0000313" key="2">
    <source>
        <dbReference type="EMBL" id="QHW35115.1"/>
    </source>
</evidence>
<organism evidence="2 3">
    <name type="scientific">Paenibacillus rhizovicinus</name>
    <dbReference type="NCBI Taxonomy" id="2704463"/>
    <lineage>
        <taxon>Bacteria</taxon>
        <taxon>Bacillati</taxon>
        <taxon>Bacillota</taxon>
        <taxon>Bacilli</taxon>
        <taxon>Bacillales</taxon>
        <taxon>Paenibacillaceae</taxon>
        <taxon>Paenibacillus</taxon>
    </lineage>
</organism>
<keyword evidence="3" id="KW-1185">Reference proteome</keyword>
<dbReference type="SUPFAM" id="SSF53474">
    <property type="entry name" value="alpha/beta-Hydrolases"/>
    <property type="match status" value="1"/>
</dbReference>
<protein>
    <submittedName>
        <fullName evidence="2">Prolyl oligopeptidase family serine peptidase</fullName>
    </submittedName>
</protein>
<evidence type="ECO:0000313" key="3">
    <source>
        <dbReference type="Proteomes" id="UP000479114"/>
    </source>
</evidence>
<proteinExistence type="predicted"/>
<name>A0A6C0P9U0_9BACL</name>
<dbReference type="EMBL" id="CP048286">
    <property type="protein sequence ID" value="QHW35115.1"/>
    <property type="molecule type" value="Genomic_DNA"/>
</dbReference>
<dbReference type="Gene3D" id="3.40.50.1820">
    <property type="entry name" value="alpha/beta hydrolase"/>
    <property type="match status" value="1"/>
</dbReference>
<reference evidence="2 3" key="1">
    <citation type="submission" date="2020-02" db="EMBL/GenBank/DDBJ databases">
        <title>Paenibacillus sp. nov., isolated from rhizosphere soil of tomato.</title>
        <authorList>
            <person name="Weon H.-Y."/>
            <person name="Lee S.A."/>
        </authorList>
    </citation>
    <scope>NUCLEOTIDE SEQUENCE [LARGE SCALE GENOMIC DNA]</scope>
    <source>
        <strain evidence="2 3">14171R-81</strain>
    </source>
</reference>
<dbReference type="AlphaFoldDB" id="A0A6C0P9U0"/>
<evidence type="ECO:0000259" key="1">
    <source>
        <dbReference type="Pfam" id="PF20434"/>
    </source>
</evidence>
<dbReference type="Pfam" id="PF20434">
    <property type="entry name" value="BD-FAE"/>
    <property type="match status" value="1"/>
</dbReference>
<dbReference type="InterPro" id="IPR049492">
    <property type="entry name" value="BD-FAE-like_dom"/>
</dbReference>
<gene>
    <name evidence="2" type="ORF">GZH47_15295</name>
</gene>
<dbReference type="InterPro" id="IPR029058">
    <property type="entry name" value="AB_hydrolase_fold"/>
</dbReference>
<sequence length="104" mass="11197">MHRKSLYWGAPIGDNPELVRKASAETYIKADSPPFLIQHGTQDVLIPVEQSIAFAAALEQAAGTERVTLDFIEDAGHGGPAFEASANIGRVLDFLDRHLSAPAQ</sequence>
<dbReference type="Proteomes" id="UP000479114">
    <property type="component" value="Chromosome"/>
</dbReference>
<feature type="domain" description="BD-FAE-like" evidence="1">
    <location>
        <begin position="5"/>
        <end position="58"/>
    </location>
</feature>